<protein>
    <submittedName>
        <fullName evidence="2">Scaffold protein</fullName>
    </submittedName>
</protein>
<dbReference type="Proteomes" id="UP000004791">
    <property type="component" value="Segment"/>
</dbReference>
<evidence type="ECO:0000256" key="1">
    <source>
        <dbReference type="SAM" id="MobiDB-lite"/>
    </source>
</evidence>
<feature type="compositionally biased region" description="Basic and acidic residues" evidence="1">
    <location>
        <begin position="129"/>
        <end position="141"/>
    </location>
</feature>
<dbReference type="RefSeq" id="YP_007010560.1">
    <property type="nucleotide sequence ID" value="NC_019540.1"/>
</dbReference>
<reference evidence="2 3" key="1">
    <citation type="journal article" date="2012" name="J. Virol.">
        <title>Sequence and structural characterization of great salt lake bacteriophage CW02, a member of the T7-like supergroup.</title>
        <authorList>
            <person name="Shen P.S."/>
            <person name="Domek M.J."/>
            <person name="Sanz-Garcia E."/>
            <person name="Makaju A."/>
            <person name="Taylor R.M."/>
            <person name="Hoggan R."/>
            <person name="Culumber M.D."/>
            <person name="Oberg C.J."/>
            <person name="Breakwell D.P."/>
            <person name="Prince J.T."/>
            <person name="Belnap D.M."/>
        </authorList>
    </citation>
    <scope>NUCLEOTIDE SEQUENCE [LARGE SCALE GENOMIC DNA]</scope>
</reference>
<evidence type="ECO:0000313" key="2">
    <source>
        <dbReference type="EMBL" id="AFE86215.1"/>
    </source>
</evidence>
<feature type="compositionally biased region" description="Polar residues" evidence="1">
    <location>
        <begin position="198"/>
        <end position="209"/>
    </location>
</feature>
<feature type="compositionally biased region" description="Polar residues" evidence="1">
    <location>
        <begin position="15"/>
        <end position="26"/>
    </location>
</feature>
<accession>H9D1H3</accession>
<feature type="compositionally biased region" description="Low complexity" evidence="1">
    <location>
        <begin position="95"/>
        <end position="113"/>
    </location>
</feature>
<proteinExistence type="predicted"/>
<dbReference type="EMBL" id="JQ446452">
    <property type="protein sequence ID" value="AFE86215.1"/>
    <property type="molecule type" value="Genomic_DNA"/>
</dbReference>
<organism evidence="2 3">
    <name type="scientific">Salinivibrio phage CW02</name>
    <dbReference type="NCBI Taxonomy" id="1161935"/>
    <lineage>
        <taxon>Viruses</taxon>
        <taxon>Duplodnaviria</taxon>
        <taxon>Heunggongvirae</taxon>
        <taxon>Uroviricota</taxon>
        <taxon>Caudoviricetes</taxon>
        <taxon>Zobellviridae</taxon>
        <taxon>Salinovirus</taxon>
        <taxon>Salinovirus utanense</taxon>
    </lineage>
</organism>
<keyword evidence="3" id="KW-1185">Reference proteome</keyword>
<feature type="compositionally biased region" description="Basic and acidic residues" evidence="1">
    <location>
        <begin position="1"/>
        <end position="12"/>
    </location>
</feature>
<feature type="region of interest" description="Disordered" evidence="1">
    <location>
        <begin position="87"/>
        <end position="151"/>
    </location>
</feature>
<feature type="region of interest" description="Disordered" evidence="1">
    <location>
        <begin position="195"/>
        <end position="221"/>
    </location>
</feature>
<dbReference type="GeneID" id="14016734"/>
<feature type="region of interest" description="Disordered" evidence="1">
    <location>
        <begin position="1"/>
        <end position="61"/>
    </location>
</feature>
<evidence type="ECO:0000313" key="3">
    <source>
        <dbReference type="Proteomes" id="UP000004791"/>
    </source>
</evidence>
<name>H9D1H3_9CAUD</name>
<sequence>MFGEDKEKKLESGEEQTSSTAPQQEQEGGGAPSAEPHNEPFADLLGTIVNDEGKPKYKSVPEAFKGLTHAQSHIQSLEQEKAALEAELQKRASVEETVQSMTQQQQEQDTPSSPGLTEEAVQKLLEQQLENREKSQREQSNKQKVAQTLKEKFGDEAEKTFYSKAEEFGMPKEQLEQLAATSPDAVLSWFGAPAKPVNPSSSSVNTTGLQPRAEEVPTMMDAGRERINLPRGEKSMLLGASSKDQASEMQRHKEAVYAKYGIKL</sequence>
<dbReference type="KEGG" id="vg:14016734"/>